<evidence type="ECO:0000313" key="2">
    <source>
        <dbReference type="EMBL" id="TWU23734.1"/>
    </source>
</evidence>
<evidence type="ECO:0000256" key="1">
    <source>
        <dbReference type="SAM" id="MobiDB-lite"/>
    </source>
</evidence>
<reference evidence="2 3" key="1">
    <citation type="submission" date="2019-02" db="EMBL/GenBank/DDBJ databases">
        <title>Deep-cultivation of Planctomycetes and their phenomic and genomic characterization uncovers novel biology.</title>
        <authorList>
            <person name="Wiegand S."/>
            <person name="Jogler M."/>
            <person name="Boedeker C."/>
            <person name="Pinto D."/>
            <person name="Vollmers J."/>
            <person name="Rivas-Marin E."/>
            <person name="Kohn T."/>
            <person name="Peeters S.H."/>
            <person name="Heuer A."/>
            <person name="Rast P."/>
            <person name="Oberbeckmann S."/>
            <person name="Bunk B."/>
            <person name="Jeske O."/>
            <person name="Meyerdierks A."/>
            <person name="Storesund J.E."/>
            <person name="Kallscheuer N."/>
            <person name="Luecker S."/>
            <person name="Lage O.M."/>
            <person name="Pohl T."/>
            <person name="Merkel B.J."/>
            <person name="Hornburger P."/>
            <person name="Mueller R.-W."/>
            <person name="Bruemmer F."/>
            <person name="Labrenz M."/>
            <person name="Spormann A.M."/>
            <person name="Op Den Camp H."/>
            <person name="Overmann J."/>
            <person name="Amann R."/>
            <person name="Jetten M.S.M."/>
            <person name="Mascher T."/>
            <person name="Medema M.H."/>
            <person name="Devos D.P."/>
            <person name="Kaster A.-K."/>
            <person name="Ovreas L."/>
            <person name="Rohde M."/>
            <person name="Galperin M.Y."/>
            <person name="Jogler C."/>
        </authorList>
    </citation>
    <scope>NUCLEOTIDE SEQUENCE [LARGE SCALE GENOMIC DNA]</scope>
    <source>
        <strain evidence="2 3">Pla144</strain>
    </source>
</reference>
<dbReference type="EMBL" id="SJPS01000006">
    <property type="protein sequence ID" value="TWU23734.1"/>
    <property type="molecule type" value="Genomic_DNA"/>
</dbReference>
<protein>
    <submittedName>
        <fullName evidence="2">Uncharacterized protein</fullName>
    </submittedName>
</protein>
<organism evidence="2 3">
    <name type="scientific">Bythopirellula polymerisocia</name>
    <dbReference type="NCBI Taxonomy" id="2528003"/>
    <lineage>
        <taxon>Bacteria</taxon>
        <taxon>Pseudomonadati</taxon>
        <taxon>Planctomycetota</taxon>
        <taxon>Planctomycetia</taxon>
        <taxon>Pirellulales</taxon>
        <taxon>Lacipirellulaceae</taxon>
        <taxon>Bythopirellula</taxon>
    </lineage>
</organism>
<feature type="compositionally biased region" description="Basic and acidic residues" evidence="1">
    <location>
        <begin position="202"/>
        <end position="228"/>
    </location>
</feature>
<feature type="region of interest" description="Disordered" evidence="1">
    <location>
        <begin position="179"/>
        <end position="251"/>
    </location>
</feature>
<dbReference type="Proteomes" id="UP000318437">
    <property type="component" value="Unassembled WGS sequence"/>
</dbReference>
<gene>
    <name evidence="2" type="ORF">Pla144_39090</name>
</gene>
<proteinExistence type="predicted"/>
<dbReference type="RefSeq" id="WP_197530816.1">
    <property type="nucleotide sequence ID" value="NZ_SJPS01000006.1"/>
</dbReference>
<evidence type="ECO:0000313" key="3">
    <source>
        <dbReference type="Proteomes" id="UP000318437"/>
    </source>
</evidence>
<keyword evidence="3" id="KW-1185">Reference proteome</keyword>
<dbReference type="AlphaFoldDB" id="A0A5C6CJR6"/>
<accession>A0A5C6CJR6</accession>
<name>A0A5C6CJR6_9BACT</name>
<sequence>MTNRIPQFVWRLLFAVALLAVFLSSRSRGAECASCYTLATAAPFVPQADSWVFAPSRYTHDPATGSRVAQYDPIAPVEPLPDQRIVTSGYSRTRTVLRGADGSSSANYVVTNYGNGRGGMDAEWERFHDAWRGSTVAGGNYFGISGGFPGYGPYGGGYGGGYGQGYGGGGYPGYDQGFRGPGGVPGPGFTSPSYGYGSAGPDPRRLDPDAADGYHDGAWRREPNREFFRPIPQAGFEKEYHGPYPPHKPKP</sequence>
<comment type="caution">
    <text evidence="2">The sequence shown here is derived from an EMBL/GenBank/DDBJ whole genome shotgun (WGS) entry which is preliminary data.</text>
</comment>